<dbReference type="InterPro" id="IPR036864">
    <property type="entry name" value="Zn2-C6_fun-type_DNA-bd_sf"/>
</dbReference>
<keyword evidence="3" id="KW-0805">Transcription regulation</keyword>
<dbReference type="RefSeq" id="XP_016234772.1">
    <property type="nucleotide sequence ID" value="XM_016381670.1"/>
</dbReference>
<feature type="domain" description="Zn(2)-C6 fungal-type" evidence="8">
    <location>
        <begin position="22"/>
        <end position="51"/>
    </location>
</feature>
<dbReference type="GO" id="GO:0003677">
    <property type="term" value="F:DNA binding"/>
    <property type="evidence" value="ECO:0007669"/>
    <property type="project" value="UniProtKB-KW"/>
</dbReference>
<dbReference type="GO" id="GO:0008270">
    <property type="term" value="F:zinc ion binding"/>
    <property type="evidence" value="ECO:0007669"/>
    <property type="project" value="InterPro"/>
</dbReference>
<evidence type="ECO:0000256" key="3">
    <source>
        <dbReference type="ARBA" id="ARBA00023015"/>
    </source>
</evidence>
<evidence type="ECO:0000313" key="9">
    <source>
        <dbReference type="EMBL" id="KIW14556.1"/>
    </source>
</evidence>
<dbReference type="Pfam" id="PF00172">
    <property type="entry name" value="Zn_clus"/>
    <property type="match status" value="1"/>
</dbReference>
<feature type="region of interest" description="Disordered" evidence="7">
    <location>
        <begin position="1"/>
        <end position="20"/>
    </location>
</feature>
<evidence type="ECO:0000259" key="8">
    <source>
        <dbReference type="PROSITE" id="PS50048"/>
    </source>
</evidence>
<dbReference type="InterPro" id="IPR001138">
    <property type="entry name" value="Zn2Cys6_DnaBD"/>
</dbReference>
<gene>
    <name evidence="9" type="ORF">PV08_07340</name>
</gene>
<keyword evidence="5" id="KW-0804">Transcription</keyword>
<dbReference type="SUPFAM" id="SSF48371">
    <property type="entry name" value="ARM repeat"/>
    <property type="match status" value="1"/>
</dbReference>
<evidence type="ECO:0000256" key="5">
    <source>
        <dbReference type="ARBA" id="ARBA00023163"/>
    </source>
</evidence>
<dbReference type="GeneID" id="27334423"/>
<dbReference type="CDD" id="cd00067">
    <property type="entry name" value="GAL4"/>
    <property type="match status" value="1"/>
</dbReference>
<feature type="compositionally biased region" description="Low complexity" evidence="7">
    <location>
        <begin position="480"/>
        <end position="494"/>
    </location>
</feature>
<dbReference type="GO" id="GO:0000981">
    <property type="term" value="F:DNA-binding transcription factor activity, RNA polymerase II-specific"/>
    <property type="evidence" value="ECO:0007669"/>
    <property type="project" value="InterPro"/>
</dbReference>
<evidence type="ECO:0000256" key="7">
    <source>
        <dbReference type="SAM" id="MobiDB-lite"/>
    </source>
</evidence>
<dbReference type="EMBL" id="KN847496">
    <property type="protein sequence ID" value="KIW14556.1"/>
    <property type="molecule type" value="Genomic_DNA"/>
</dbReference>
<evidence type="ECO:0000256" key="1">
    <source>
        <dbReference type="ARBA" id="ARBA00022723"/>
    </source>
</evidence>
<dbReference type="PROSITE" id="PS50048">
    <property type="entry name" value="ZN2_CY6_FUNGAL_2"/>
    <property type="match status" value="1"/>
</dbReference>
<evidence type="ECO:0000256" key="6">
    <source>
        <dbReference type="ARBA" id="ARBA00023242"/>
    </source>
</evidence>
<keyword evidence="1" id="KW-0479">Metal-binding</keyword>
<keyword evidence="2" id="KW-0862">Zinc</keyword>
<keyword evidence="10" id="KW-1185">Reference proteome</keyword>
<sequence>MPLETEHRRPRRRARHEKSNNGCSTCKIRRIKCDETTPQCRRCTASGRECSGPLTRQFRFVEDPVMDRTPSPVFQLEVSLLSPRRSEPERRAFQFFEQDTVLHMPGTIDENFVGSLLPCLAHTYDFIWDTIVSVSYLIKYVPYLALTTVDSAGLTKVINKEHRQALSYYHRAILSVRQMAEIGPIDECIVVLSYIQFAGVEFRQRNVKVGHYLFKKACSILSRSLASRTLRHDSPAHRAIHQVVTPFIFRKAVVIATLGDVPTPESAAEDEISRILLAKSPELQQARVELYSLVSDCYELVRIADFIPNIEDGNSDKAYYMSHWQSSLDGLRAWKAKMIASGSPKPCTDTECIYSYLMIYCNICYISVATCLSISQMIFDKYTDGFAEIIHHAKVFLGYCVESPNVQLLLQFDPGIVPLLYFCATKCRDPMLRREALCLMSQALRQERENHWALIEPERVVETLIAVEEDEKRPLDSVAPSSSSLQTFSSQTPLKRALPPDGRRYTHASAVLRQAPGGRLRLAVELVRFETGIRGQRKSITDYAWLDDPYDKIML</sequence>
<evidence type="ECO:0000256" key="2">
    <source>
        <dbReference type="ARBA" id="ARBA00022833"/>
    </source>
</evidence>
<protein>
    <recommendedName>
        <fullName evidence="8">Zn(2)-C6 fungal-type domain-containing protein</fullName>
    </recommendedName>
</protein>
<dbReference type="SMART" id="SM00066">
    <property type="entry name" value="GAL4"/>
    <property type="match status" value="1"/>
</dbReference>
<evidence type="ECO:0000313" key="10">
    <source>
        <dbReference type="Proteomes" id="UP000053328"/>
    </source>
</evidence>
<dbReference type="PROSITE" id="PS00463">
    <property type="entry name" value="ZN2_CY6_FUNGAL_1"/>
    <property type="match status" value="1"/>
</dbReference>
<dbReference type="STRING" id="91928.A0A0D1YI19"/>
<dbReference type="VEuPathDB" id="FungiDB:PV08_07340"/>
<dbReference type="HOGENOM" id="CLU_011409_12_1_1"/>
<dbReference type="PANTHER" id="PTHR36206:SF14">
    <property type="entry name" value="ZN(2)-C6 FUNGAL-TYPE DOMAIN-CONTAINING PROTEIN-RELATED"/>
    <property type="match status" value="1"/>
</dbReference>
<dbReference type="InterPro" id="IPR016024">
    <property type="entry name" value="ARM-type_fold"/>
</dbReference>
<keyword evidence="4" id="KW-0238">DNA-binding</keyword>
<dbReference type="Proteomes" id="UP000053328">
    <property type="component" value="Unassembled WGS sequence"/>
</dbReference>
<reference evidence="9 10" key="1">
    <citation type="submission" date="2015-01" db="EMBL/GenBank/DDBJ databases">
        <title>The Genome Sequence of Exophiala spinifera CBS89968.</title>
        <authorList>
            <consortium name="The Broad Institute Genomics Platform"/>
            <person name="Cuomo C."/>
            <person name="de Hoog S."/>
            <person name="Gorbushina A."/>
            <person name="Stielow B."/>
            <person name="Teixiera M."/>
            <person name="Abouelleil A."/>
            <person name="Chapman S.B."/>
            <person name="Priest M."/>
            <person name="Young S.K."/>
            <person name="Wortman J."/>
            <person name="Nusbaum C."/>
            <person name="Birren B."/>
        </authorList>
    </citation>
    <scope>NUCLEOTIDE SEQUENCE [LARGE SCALE GENOMIC DNA]</scope>
    <source>
        <strain evidence="9 10">CBS 89968</strain>
    </source>
</reference>
<proteinExistence type="predicted"/>
<name>A0A0D1YI19_9EURO</name>
<accession>A0A0D1YI19</accession>
<dbReference type="Gene3D" id="4.10.240.10">
    <property type="entry name" value="Zn(2)-C6 fungal-type DNA-binding domain"/>
    <property type="match status" value="1"/>
</dbReference>
<feature type="region of interest" description="Disordered" evidence="7">
    <location>
        <begin position="475"/>
        <end position="500"/>
    </location>
</feature>
<dbReference type="InterPro" id="IPR052360">
    <property type="entry name" value="Transcr_Regulatory_Proteins"/>
</dbReference>
<dbReference type="AlphaFoldDB" id="A0A0D1YI19"/>
<organism evidence="9 10">
    <name type="scientific">Exophiala spinifera</name>
    <dbReference type="NCBI Taxonomy" id="91928"/>
    <lineage>
        <taxon>Eukaryota</taxon>
        <taxon>Fungi</taxon>
        <taxon>Dikarya</taxon>
        <taxon>Ascomycota</taxon>
        <taxon>Pezizomycotina</taxon>
        <taxon>Eurotiomycetes</taxon>
        <taxon>Chaetothyriomycetidae</taxon>
        <taxon>Chaetothyriales</taxon>
        <taxon>Herpotrichiellaceae</taxon>
        <taxon>Exophiala</taxon>
    </lineage>
</organism>
<evidence type="ECO:0000256" key="4">
    <source>
        <dbReference type="ARBA" id="ARBA00023125"/>
    </source>
</evidence>
<dbReference type="OrthoDB" id="3145928at2759"/>
<dbReference type="SUPFAM" id="SSF57701">
    <property type="entry name" value="Zn2/Cys6 DNA-binding domain"/>
    <property type="match status" value="1"/>
</dbReference>
<dbReference type="PANTHER" id="PTHR36206">
    <property type="entry name" value="ASPERCRYPTIN BIOSYNTHESIS CLUSTER-SPECIFIC TRANSCRIPTION REGULATOR ATNN-RELATED"/>
    <property type="match status" value="1"/>
</dbReference>
<keyword evidence="6" id="KW-0539">Nucleus</keyword>